<comment type="caution">
    <text evidence="1">The sequence shown here is derived from an EMBL/GenBank/DDBJ whole genome shotgun (WGS) entry which is preliminary data.</text>
</comment>
<organism evidence="1 2">
    <name type="scientific">Burkholderia ubonensis</name>
    <dbReference type="NCBI Taxonomy" id="101571"/>
    <lineage>
        <taxon>Bacteria</taxon>
        <taxon>Pseudomonadati</taxon>
        <taxon>Pseudomonadota</taxon>
        <taxon>Betaproteobacteria</taxon>
        <taxon>Burkholderiales</taxon>
        <taxon>Burkholderiaceae</taxon>
        <taxon>Burkholderia</taxon>
        <taxon>Burkholderia cepacia complex</taxon>
    </lineage>
</organism>
<proteinExistence type="predicted"/>
<accession>A0AAW3MYY7</accession>
<evidence type="ECO:0000313" key="1">
    <source>
        <dbReference type="EMBL" id="KVP98406.1"/>
    </source>
</evidence>
<sequence>MPDALLRGDAPATARPAKAERPFGLHPESCYILDCAVEMGDLTPLEDMVFRVKNPAAIAFMELSDRDESLPPHWLRNTARQFLDSLPLEDRYVWALRGLPGMEFGMRMFQERVEFVVQSKVQSDLGIEERTAIRFLDEATPDMFDDKLFESVHDVTQARVQEFVESQYSDSKARLEEDLHFAQQALQWVSQPGNRERACAIAARLFQDVPNLESDSATGAIPARRIAATGVAEQRKTQRRARSAIKKALKLFSRTGLEDSVRMMVSGKEVELSHPASPFKFVLQPLQAGWLEQKTVAPGGHVPYQLTLLTKEGVFLSRLCVLFDQTPVLDQLLALTFFVQSGNEADILSKANWFGYESATGVRSILQEKAPALLNKVPEPRKGGGDSGLLAGLDTIWRTEAHWALYKGPVKNWIATWMGELLASLPNPGHARPALA</sequence>
<keyword evidence="2" id="KW-1185">Reference proteome</keyword>
<dbReference type="Proteomes" id="UP000056453">
    <property type="component" value="Unassembled WGS sequence"/>
</dbReference>
<dbReference type="AlphaFoldDB" id="A0AAW3MYY7"/>
<name>A0AAW3MYY7_9BURK</name>
<gene>
    <name evidence="1" type="ORF">WJ96_07750</name>
</gene>
<dbReference type="EMBL" id="LPBJ01000047">
    <property type="protein sequence ID" value="KVP98406.1"/>
    <property type="molecule type" value="Genomic_DNA"/>
</dbReference>
<reference evidence="1 2" key="1">
    <citation type="submission" date="2015-11" db="EMBL/GenBank/DDBJ databases">
        <title>Expanding the genomic diversity of Burkholderia species for the development of highly accurate diagnostics.</title>
        <authorList>
            <person name="Sahl J."/>
            <person name="Keim P."/>
            <person name="Wagner D."/>
        </authorList>
    </citation>
    <scope>NUCLEOTIDE SEQUENCE [LARGE SCALE GENOMIC DNA]</scope>
    <source>
        <strain evidence="1 2">MSMB1808WGS</strain>
    </source>
</reference>
<dbReference type="RefSeq" id="WP_059925704.1">
    <property type="nucleotide sequence ID" value="NZ_LPBG01000047.1"/>
</dbReference>
<protein>
    <submittedName>
        <fullName evidence="1">Uncharacterized protein</fullName>
    </submittedName>
</protein>
<evidence type="ECO:0000313" key="2">
    <source>
        <dbReference type="Proteomes" id="UP000056453"/>
    </source>
</evidence>